<dbReference type="Pfam" id="PF00551">
    <property type="entry name" value="Formyl_trans_N"/>
    <property type="match status" value="1"/>
</dbReference>
<evidence type="ECO:0000313" key="3">
    <source>
        <dbReference type="EMBL" id="MBN7818875.1"/>
    </source>
</evidence>
<dbReference type="InterPro" id="IPR002376">
    <property type="entry name" value="Formyl_transf_N"/>
</dbReference>
<evidence type="ECO:0008006" key="5">
    <source>
        <dbReference type="Google" id="ProtNLM"/>
    </source>
</evidence>
<dbReference type="PANTHER" id="PTHR11138:SF5">
    <property type="entry name" value="METHIONYL-TRNA FORMYLTRANSFERASE, MITOCHONDRIAL"/>
    <property type="match status" value="1"/>
</dbReference>
<accession>A0ABS3CRF0</accession>
<dbReference type="InterPro" id="IPR011034">
    <property type="entry name" value="Formyl_transferase-like_C_sf"/>
</dbReference>
<dbReference type="InterPro" id="IPR036477">
    <property type="entry name" value="Formyl_transf_N_sf"/>
</dbReference>
<dbReference type="SUPFAM" id="SSF50486">
    <property type="entry name" value="FMT C-terminal domain-like"/>
    <property type="match status" value="1"/>
</dbReference>
<reference evidence="3 4" key="1">
    <citation type="submission" date="2021-03" db="EMBL/GenBank/DDBJ databases">
        <title>novel species isolated from a fishpond in China.</title>
        <authorList>
            <person name="Lu H."/>
            <person name="Cai Z."/>
        </authorList>
    </citation>
    <scope>NUCLEOTIDE SEQUENCE [LARGE SCALE GENOMIC DNA]</scope>
    <source>
        <strain evidence="3 4">Y57</strain>
    </source>
</reference>
<sequence length="296" mass="33150">MKIAFIGCVESSYVFLRTLLAMKDITVVAVVTKAESAINSDFCDLSEISNRYSVPLHYEDTANREATYEFLNSFDIDLIYCLGWSYLLPKRVIALGKVGAIGFHPAKLPENRGRHPLIWALVLGLQETASTFFLLDEGMDSGPIISQEPIPILAADNARTLYSKVMDTAVKQLKSLTRKIKQEGQVLSIPQDHDKATYWRKRTRIDGLIDWRMNAASIHNLIRALAPPYPGAEFLYKGRYIKVISSEIAYHAANLNIEPGKVINKRPGAVLVKCNGQDAIWLCNLDTDEIETGDYL</sequence>
<dbReference type="CDD" id="cd08702">
    <property type="entry name" value="Arna_FMT_C"/>
    <property type="match status" value="1"/>
</dbReference>
<feature type="domain" description="Formyl transferase C-terminal" evidence="2">
    <location>
        <begin position="205"/>
        <end position="285"/>
    </location>
</feature>
<dbReference type="PANTHER" id="PTHR11138">
    <property type="entry name" value="METHIONYL-TRNA FORMYLTRANSFERASE"/>
    <property type="match status" value="1"/>
</dbReference>
<gene>
    <name evidence="3" type="ORF">J0A65_03310</name>
</gene>
<organism evidence="3 4">
    <name type="scientific">Bowmanella yangjiangensis</name>
    <dbReference type="NCBI Taxonomy" id="2811230"/>
    <lineage>
        <taxon>Bacteria</taxon>
        <taxon>Pseudomonadati</taxon>
        <taxon>Pseudomonadota</taxon>
        <taxon>Gammaproteobacteria</taxon>
        <taxon>Alteromonadales</taxon>
        <taxon>Alteromonadaceae</taxon>
        <taxon>Bowmanella</taxon>
    </lineage>
</organism>
<evidence type="ECO:0000259" key="2">
    <source>
        <dbReference type="Pfam" id="PF02911"/>
    </source>
</evidence>
<protein>
    <recommendedName>
        <fullName evidence="5">Methionyl-tRNA formyltransferase</fullName>
    </recommendedName>
</protein>
<dbReference type="SUPFAM" id="SSF53328">
    <property type="entry name" value="Formyltransferase"/>
    <property type="match status" value="1"/>
</dbReference>
<comment type="caution">
    <text evidence="3">The sequence shown here is derived from an EMBL/GenBank/DDBJ whole genome shotgun (WGS) entry which is preliminary data.</text>
</comment>
<dbReference type="InterPro" id="IPR005793">
    <property type="entry name" value="Formyl_trans_C"/>
</dbReference>
<evidence type="ECO:0000259" key="1">
    <source>
        <dbReference type="Pfam" id="PF00551"/>
    </source>
</evidence>
<keyword evidence="4" id="KW-1185">Reference proteome</keyword>
<evidence type="ECO:0000313" key="4">
    <source>
        <dbReference type="Proteomes" id="UP000663992"/>
    </source>
</evidence>
<dbReference type="RefSeq" id="WP_206592701.1">
    <property type="nucleotide sequence ID" value="NZ_JAFKCS010000002.1"/>
</dbReference>
<dbReference type="Pfam" id="PF02911">
    <property type="entry name" value="Formyl_trans_C"/>
    <property type="match status" value="1"/>
</dbReference>
<name>A0ABS3CRF0_9ALTE</name>
<dbReference type="Gene3D" id="3.40.50.12230">
    <property type="match status" value="1"/>
</dbReference>
<proteinExistence type="predicted"/>
<dbReference type="EMBL" id="JAFKCS010000002">
    <property type="protein sequence ID" value="MBN7818875.1"/>
    <property type="molecule type" value="Genomic_DNA"/>
</dbReference>
<feature type="domain" description="Formyl transferase N-terminal" evidence="1">
    <location>
        <begin position="24"/>
        <end position="173"/>
    </location>
</feature>
<dbReference type="Proteomes" id="UP000663992">
    <property type="component" value="Unassembled WGS sequence"/>
</dbReference>